<evidence type="ECO:0000313" key="15">
    <source>
        <dbReference type="Proteomes" id="UP000503462"/>
    </source>
</evidence>
<keyword evidence="5 8" id="KW-0805">Transcription regulation</keyword>
<dbReference type="InterPro" id="IPR000286">
    <property type="entry name" value="HDACs"/>
</dbReference>
<evidence type="ECO:0000256" key="8">
    <source>
        <dbReference type="PIRNR" id="PIRNR037913"/>
    </source>
</evidence>
<keyword evidence="6 8" id="KW-0804">Transcription</keyword>
<evidence type="ECO:0000313" key="14">
    <source>
        <dbReference type="EMBL" id="QIW99507.1"/>
    </source>
</evidence>
<dbReference type="PRINTS" id="PR01271">
    <property type="entry name" value="HISDACETLASE"/>
</dbReference>
<evidence type="ECO:0000256" key="11">
    <source>
        <dbReference type="PIRSR" id="PIRSR037913-3"/>
    </source>
</evidence>
<comment type="similarity">
    <text evidence="8">Belongs to the histone deacetylase family. HD Type 1 subfamily.</text>
</comment>
<keyword evidence="3 8" id="KW-0378">Hydrolase</keyword>
<feature type="active site" description="Proton acceptor" evidence="9">
    <location>
        <position position="243"/>
    </location>
</feature>
<feature type="binding site" evidence="10">
    <location>
        <position position="201"/>
    </location>
    <ligand>
        <name>substrate</name>
    </ligand>
</feature>
<feature type="binding site" evidence="10">
    <location>
        <position position="251"/>
    </location>
    <ligand>
        <name>substrate</name>
    </ligand>
</feature>
<dbReference type="GO" id="GO:0141221">
    <property type="term" value="F:histone deacetylase activity, hydrolytic mechanism"/>
    <property type="evidence" value="ECO:0007669"/>
    <property type="project" value="UniProtKB-EC"/>
</dbReference>
<evidence type="ECO:0000256" key="12">
    <source>
        <dbReference type="SAM" id="MobiDB-lite"/>
    </source>
</evidence>
<dbReference type="InterPro" id="IPR037138">
    <property type="entry name" value="His_deacetylse_dom_sf"/>
</dbReference>
<dbReference type="PANTHER" id="PTHR10625">
    <property type="entry name" value="HISTONE DEACETYLASE HDAC1-RELATED"/>
    <property type="match status" value="1"/>
</dbReference>
<dbReference type="AlphaFoldDB" id="A0A6H0XY41"/>
<dbReference type="GO" id="GO:0040029">
    <property type="term" value="P:epigenetic regulation of gene expression"/>
    <property type="evidence" value="ECO:0007669"/>
    <property type="project" value="TreeGrafter"/>
</dbReference>
<dbReference type="SUPFAM" id="SSF52768">
    <property type="entry name" value="Arginase/deacetylase"/>
    <property type="match status" value="1"/>
</dbReference>
<dbReference type="InterPro" id="IPR003084">
    <property type="entry name" value="HDAC_I/II"/>
</dbReference>
<evidence type="ECO:0000256" key="4">
    <source>
        <dbReference type="ARBA" id="ARBA00022853"/>
    </source>
</evidence>
<comment type="catalytic activity">
    <reaction evidence="8">
        <text>N(6)-acetyl-L-lysyl-[histone] + H2O = L-lysyl-[histone] + acetate</text>
        <dbReference type="Rhea" id="RHEA:58196"/>
        <dbReference type="Rhea" id="RHEA-COMP:9845"/>
        <dbReference type="Rhea" id="RHEA-COMP:11338"/>
        <dbReference type="ChEBI" id="CHEBI:15377"/>
        <dbReference type="ChEBI" id="CHEBI:29969"/>
        <dbReference type="ChEBI" id="CHEBI:30089"/>
        <dbReference type="ChEBI" id="CHEBI:61930"/>
        <dbReference type="EC" id="3.5.1.98"/>
    </reaction>
</comment>
<keyword evidence="15" id="KW-1185">Reference proteome</keyword>
<keyword evidence="7 8" id="KW-0539">Nucleus</keyword>
<dbReference type="GO" id="GO:0070210">
    <property type="term" value="C:Rpd3L-Expanded complex"/>
    <property type="evidence" value="ECO:0007669"/>
    <property type="project" value="TreeGrafter"/>
</dbReference>
<dbReference type="PRINTS" id="PR01270">
    <property type="entry name" value="HDASUPER"/>
</dbReference>
<sequence length="543" mass="61328">MAYTFQSRGDVQTSIVQQYDPMVHQQNARSRNESPNAPPTNGYHNEDDSMNDDTVPVYTSEDERLWRDQELNRKIMDQVEENGITRPKGWKVSYHYNSTVEDMHFGKTHPMKPWRLTLTKHLVLGYGLQYSMDTFEAVAASREQVAAFHDPDYVEFLSKVSPHTFETLSKEPKFARVIPPKHENDVLDLGPYNLSTSPGADCPVFSDMSTYLFLYTGATMEAASKLITGQSDIAINWSGGLHHAHKSEASGFCYINDIVLAILEMLKRWARVLYIDIDVHHGDGVEEAFQRQPRVMTVSLHRYGSYDETGNKFFPGTGDISDIGLRGTQGEHFALNVPIPSGIDDRQYREVFQQVISRVIQNFKPSAIVLQCGADSLGGDRLGQFNLNIKAHGECVSYVKSFGLPLLLLGGGGYTARNVARAWCHETALTTENELSDDLPLDFLPRPEAFTGNKTHGDGKLFPTFGRAHSNECKDADFELMIKKIDVELRYVAMSPWVQMDTLPVKACMERAMDEVDEDMKSAKAERDRRRKERDPAGRGERR</sequence>
<feature type="binding site" evidence="10">
    <location>
        <position position="414"/>
    </location>
    <ligand>
        <name>substrate</name>
    </ligand>
</feature>
<dbReference type="Pfam" id="PF00850">
    <property type="entry name" value="Hist_deacetyl"/>
    <property type="match status" value="1"/>
</dbReference>
<dbReference type="Proteomes" id="UP000503462">
    <property type="component" value="Chromosome 3"/>
</dbReference>
<evidence type="ECO:0000256" key="7">
    <source>
        <dbReference type="ARBA" id="ARBA00023242"/>
    </source>
</evidence>
<evidence type="ECO:0000259" key="13">
    <source>
        <dbReference type="Pfam" id="PF00850"/>
    </source>
</evidence>
<evidence type="ECO:0000256" key="5">
    <source>
        <dbReference type="ARBA" id="ARBA00023015"/>
    </source>
</evidence>
<protein>
    <recommendedName>
        <fullName evidence="2 8">Histone deacetylase</fullName>
        <ecNumber evidence="2 8">3.5.1.98</ecNumber>
    </recommendedName>
</protein>
<evidence type="ECO:0000256" key="1">
    <source>
        <dbReference type="ARBA" id="ARBA00004123"/>
    </source>
</evidence>
<feature type="binding site" evidence="11">
    <location>
        <position position="280"/>
    </location>
    <ligand>
        <name>a divalent metal cation</name>
        <dbReference type="ChEBI" id="CHEBI:60240"/>
    </ligand>
</feature>
<dbReference type="PIRSF" id="PIRSF037913">
    <property type="entry name" value="His_deacetylse_1"/>
    <property type="match status" value="1"/>
</dbReference>
<evidence type="ECO:0000256" key="2">
    <source>
        <dbReference type="ARBA" id="ARBA00012111"/>
    </source>
</evidence>
<keyword evidence="4 8" id="KW-0156">Chromatin regulator</keyword>
<proteinExistence type="inferred from homology"/>
<evidence type="ECO:0000256" key="10">
    <source>
        <dbReference type="PIRSR" id="PIRSR037913-2"/>
    </source>
</evidence>
<dbReference type="InterPro" id="IPR023801">
    <property type="entry name" value="His_deacetylse_dom"/>
</dbReference>
<feature type="compositionally biased region" description="Polar residues" evidence="12">
    <location>
        <begin position="24"/>
        <end position="35"/>
    </location>
</feature>
<dbReference type="EMBL" id="CP051141">
    <property type="protein sequence ID" value="QIW99507.1"/>
    <property type="molecule type" value="Genomic_DNA"/>
</dbReference>
<dbReference type="GO" id="GO:0046872">
    <property type="term" value="F:metal ion binding"/>
    <property type="evidence" value="ECO:0007669"/>
    <property type="project" value="UniProtKB-KW"/>
</dbReference>
<dbReference type="PANTHER" id="PTHR10625:SF36">
    <property type="entry name" value="HISTONE DEACETYLASE 3"/>
    <property type="match status" value="1"/>
</dbReference>
<dbReference type="InterPro" id="IPR023696">
    <property type="entry name" value="Ureohydrolase_dom_sf"/>
</dbReference>
<feature type="binding site" evidence="11">
    <location>
        <position position="375"/>
    </location>
    <ligand>
        <name>a divalent metal cation</name>
        <dbReference type="ChEBI" id="CHEBI:60240"/>
    </ligand>
</feature>
<dbReference type="OrthoDB" id="1918432at2759"/>
<evidence type="ECO:0000256" key="6">
    <source>
        <dbReference type="ARBA" id="ARBA00023163"/>
    </source>
</evidence>
<keyword evidence="11" id="KW-0479">Metal-binding</keyword>
<evidence type="ECO:0000256" key="3">
    <source>
        <dbReference type="ARBA" id="ARBA00022801"/>
    </source>
</evidence>
<feature type="region of interest" description="Disordered" evidence="12">
    <location>
        <begin position="516"/>
        <end position="543"/>
    </location>
</feature>
<evidence type="ECO:0000256" key="9">
    <source>
        <dbReference type="PIRSR" id="PIRSR037913-1"/>
    </source>
</evidence>
<dbReference type="Gene3D" id="3.40.800.20">
    <property type="entry name" value="Histone deacetylase domain"/>
    <property type="match status" value="1"/>
</dbReference>
<gene>
    <name evidence="14" type="ORF">AMS68_005025</name>
</gene>
<feature type="binding site" evidence="11">
    <location>
        <position position="278"/>
    </location>
    <ligand>
        <name>a divalent metal cation</name>
        <dbReference type="ChEBI" id="CHEBI:60240"/>
    </ligand>
</feature>
<organism evidence="14 15">
    <name type="scientific">Peltaster fructicola</name>
    <dbReference type="NCBI Taxonomy" id="286661"/>
    <lineage>
        <taxon>Eukaryota</taxon>
        <taxon>Fungi</taxon>
        <taxon>Dikarya</taxon>
        <taxon>Ascomycota</taxon>
        <taxon>Pezizomycotina</taxon>
        <taxon>Dothideomycetes</taxon>
        <taxon>Dothideomycetes incertae sedis</taxon>
        <taxon>Peltaster</taxon>
    </lineage>
</organism>
<comment type="subcellular location">
    <subcellularLocation>
        <location evidence="1 8">Nucleus</location>
    </subcellularLocation>
</comment>
<accession>A0A6H0XY41</accession>
<dbReference type="EC" id="3.5.1.98" evidence="2 8"/>
<feature type="domain" description="Histone deacetylase" evidence="13">
    <location>
        <begin position="109"/>
        <end position="428"/>
    </location>
</feature>
<reference evidence="14 15" key="1">
    <citation type="journal article" date="2016" name="Sci. Rep.">
        <title>Peltaster fructicola genome reveals evolution from an invasive phytopathogen to an ectophytic parasite.</title>
        <authorList>
            <person name="Xu C."/>
            <person name="Chen H."/>
            <person name="Gleason M.L."/>
            <person name="Xu J.R."/>
            <person name="Liu H."/>
            <person name="Zhang R."/>
            <person name="Sun G."/>
        </authorList>
    </citation>
    <scope>NUCLEOTIDE SEQUENCE [LARGE SCALE GENOMIC DNA]</scope>
    <source>
        <strain evidence="14 15">LNHT1506</strain>
    </source>
</reference>
<feature type="region of interest" description="Disordered" evidence="12">
    <location>
        <begin position="24"/>
        <end position="55"/>
    </location>
</feature>
<name>A0A6H0XY41_9PEZI</name>